<evidence type="ECO:0000313" key="1">
    <source>
        <dbReference type="EMBL" id="CAD2151620.1"/>
    </source>
</evidence>
<gene>
    <name evidence="1" type="ORF">MENT_LOCUS10462</name>
</gene>
<protein>
    <submittedName>
        <fullName evidence="1">Uncharacterized protein</fullName>
    </submittedName>
</protein>
<sequence>MSLLYHYYFSSFPSEKKYTVSVSMKNGRASKNVKREGKVRIHFVDRLIANWTLTYYQKAETRNQDPDPI</sequence>
<reference evidence="1 2" key="1">
    <citation type="submission" date="2020-08" db="EMBL/GenBank/DDBJ databases">
        <authorList>
            <person name="Koutsovoulos G."/>
            <person name="Danchin GJ E."/>
        </authorList>
    </citation>
    <scope>NUCLEOTIDE SEQUENCE [LARGE SCALE GENOMIC DNA]</scope>
</reference>
<dbReference type="AlphaFoldDB" id="A0A6V7UC20"/>
<dbReference type="EMBL" id="CAJEWN010000048">
    <property type="protein sequence ID" value="CAD2151620.1"/>
    <property type="molecule type" value="Genomic_DNA"/>
</dbReference>
<dbReference type="Proteomes" id="UP000580250">
    <property type="component" value="Unassembled WGS sequence"/>
</dbReference>
<comment type="caution">
    <text evidence="1">The sequence shown here is derived from an EMBL/GenBank/DDBJ whole genome shotgun (WGS) entry which is preliminary data.</text>
</comment>
<proteinExistence type="predicted"/>
<name>A0A6V7UC20_MELEN</name>
<organism evidence="1 2">
    <name type="scientific">Meloidogyne enterolobii</name>
    <name type="common">Root-knot nematode worm</name>
    <name type="synonym">Meloidogyne mayaguensis</name>
    <dbReference type="NCBI Taxonomy" id="390850"/>
    <lineage>
        <taxon>Eukaryota</taxon>
        <taxon>Metazoa</taxon>
        <taxon>Ecdysozoa</taxon>
        <taxon>Nematoda</taxon>
        <taxon>Chromadorea</taxon>
        <taxon>Rhabditida</taxon>
        <taxon>Tylenchina</taxon>
        <taxon>Tylenchomorpha</taxon>
        <taxon>Tylenchoidea</taxon>
        <taxon>Meloidogynidae</taxon>
        <taxon>Meloidogyninae</taxon>
        <taxon>Meloidogyne</taxon>
    </lineage>
</organism>
<evidence type="ECO:0000313" key="2">
    <source>
        <dbReference type="Proteomes" id="UP000580250"/>
    </source>
</evidence>
<accession>A0A6V7UC20</accession>